<feature type="region of interest" description="Disordered" evidence="5">
    <location>
        <begin position="1"/>
        <end position="22"/>
    </location>
</feature>
<dbReference type="NCBIfam" id="NF041196">
    <property type="entry name" value="ScbR_bind_reg"/>
    <property type="match status" value="1"/>
</dbReference>
<accession>A0A919MBC6</accession>
<evidence type="ECO:0000256" key="2">
    <source>
        <dbReference type="ARBA" id="ARBA00023125"/>
    </source>
</evidence>
<keyword evidence="2 4" id="KW-0238">DNA-binding</keyword>
<dbReference type="PRINTS" id="PR00455">
    <property type="entry name" value="HTHTETR"/>
</dbReference>
<dbReference type="RefSeq" id="WP_203740691.1">
    <property type="nucleotide sequence ID" value="NZ_BAAAUC010000091.1"/>
</dbReference>
<dbReference type="InterPro" id="IPR050109">
    <property type="entry name" value="HTH-type_TetR-like_transc_reg"/>
</dbReference>
<reference evidence="7" key="1">
    <citation type="submission" date="2021-01" db="EMBL/GenBank/DDBJ databases">
        <title>Whole genome shotgun sequence of Actinoplanes cyaneus NBRC 14990.</title>
        <authorList>
            <person name="Komaki H."/>
            <person name="Tamura T."/>
        </authorList>
    </citation>
    <scope>NUCLEOTIDE SEQUENCE</scope>
    <source>
        <strain evidence="7">NBRC 14990</strain>
    </source>
</reference>
<dbReference type="Pfam" id="PF00440">
    <property type="entry name" value="TetR_N"/>
    <property type="match status" value="1"/>
</dbReference>
<organism evidence="7 8">
    <name type="scientific">Actinoplanes cyaneus</name>
    <dbReference type="NCBI Taxonomy" id="52696"/>
    <lineage>
        <taxon>Bacteria</taxon>
        <taxon>Bacillati</taxon>
        <taxon>Actinomycetota</taxon>
        <taxon>Actinomycetes</taxon>
        <taxon>Micromonosporales</taxon>
        <taxon>Micromonosporaceae</taxon>
        <taxon>Actinoplanes</taxon>
    </lineage>
</organism>
<dbReference type="SUPFAM" id="SSF46689">
    <property type="entry name" value="Homeodomain-like"/>
    <property type="match status" value="1"/>
</dbReference>
<dbReference type="GO" id="GO:0000976">
    <property type="term" value="F:transcription cis-regulatory region binding"/>
    <property type="evidence" value="ECO:0007669"/>
    <property type="project" value="TreeGrafter"/>
</dbReference>
<dbReference type="InterPro" id="IPR047923">
    <property type="entry name" value="ArpA-like"/>
</dbReference>
<dbReference type="PANTHER" id="PTHR30055">
    <property type="entry name" value="HTH-TYPE TRANSCRIPTIONAL REGULATOR RUTR"/>
    <property type="match status" value="1"/>
</dbReference>
<evidence type="ECO:0000256" key="3">
    <source>
        <dbReference type="ARBA" id="ARBA00023163"/>
    </source>
</evidence>
<dbReference type="PROSITE" id="PS50977">
    <property type="entry name" value="HTH_TETR_2"/>
    <property type="match status" value="1"/>
</dbReference>
<evidence type="ECO:0000256" key="5">
    <source>
        <dbReference type="SAM" id="MobiDB-lite"/>
    </source>
</evidence>
<dbReference type="EMBL" id="BOMH01000019">
    <property type="protein sequence ID" value="GID64971.1"/>
    <property type="molecule type" value="Genomic_DNA"/>
</dbReference>
<evidence type="ECO:0000313" key="7">
    <source>
        <dbReference type="EMBL" id="GID64971.1"/>
    </source>
</evidence>
<dbReference type="Proteomes" id="UP000619479">
    <property type="component" value="Unassembled WGS sequence"/>
</dbReference>
<proteinExistence type="predicted"/>
<keyword evidence="1" id="KW-0805">Transcription regulation</keyword>
<evidence type="ECO:0000256" key="4">
    <source>
        <dbReference type="PROSITE-ProRule" id="PRU00335"/>
    </source>
</evidence>
<keyword evidence="8" id="KW-1185">Reference proteome</keyword>
<comment type="caution">
    <text evidence="7">The sequence shown here is derived from an EMBL/GenBank/DDBJ whole genome shotgun (WGS) entry which is preliminary data.</text>
</comment>
<dbReference type="Gene3D" id="1.10.357.10">
    <property type="entry name" value="Tetracycline Repressor, domain 2"/>
    <property type="match status" value="1"/>
</dbReference>
<evidence type="ECO:0000259" key="6">
    <source>
        <dbReference type="PROSITE" id="PS50977"/>
    </source>
</evidence>
<keyword evidence="3" id="KW-0804">Transcription</keyword>
<dbReference type="InterPro" id="IPR009057">
    <property type="entry name" value="Homeodomain-like_sf"/>
</dbReference>
<dbReference type="GO" id="GO:0003700">
    <property type="term" value="F:DNA-binding transcription factor activity"/>
    <property type="evidence" value="ECO:0007669"/>
    <property type="project" value="TreeGrafter"/>
</dbReference>
<sequence length="222" mass="23883">MEPSGTGRMAAPRPRAAIGSPKQQRAAHTRAQILQSAAVAFADKGFPQVTMLDVAQLAGVTKGAVYFHYANKEALAVAVVETFYRRLQELVAEADEGEGPLAELVGFLLRLCAAFRRDKLVQAGARLQIENALIGVPLPTPYQDVTEVVVSALSRAADRGDLPGRPPPEAFGRVLVAAVFGVQHISWVLADRADLADRMLEVIRALLPEAMPHAERMAARLS</sequence>
<dbReference type="AlphaFoldDB" id="A0A919MBC6"/>
<feature type="domain" description="HTH tetR-type" evidence="6">
    <location>
        <begin position="27"/>
        <end position="87"/>
    </location>
</feature>
<evidence type="ECO:0000313" key="8">
    <source>
        <dbReference type="Proteomes" id="UP000619479"/>
    </source>
</evidence>
<feature type="DNA-binding region" description="H-T-H motif" evidence="4">
    <location>
        <begin position="50"/>
        <end position="69"/>
    </location>
</feature>
<evidence type="ECO:0000256" key="1">
    <source>
        <dbReference type="ARBA" id="ARBA00023015"/>
    </source>
</evidence>
<protein>
    <submittedName>
        <fullName evidence="7">TetR family transcriptional regulator</fullName>
    </submittedName>
</protein>
<dbReference type="InterPro" id="IPR036271">
    <property type="entry name" value="Tet_transcr_reg_TetR-rel_C_sf"/>
</dbReference>
<gene>
    <name evidence="7" type="primary">mmfR</name>
    <name evidence="7" type="ORF">Acy02nite_28520</name>
</gene>
<dbReference type="InterPro" id="IPR001647">
    <property type="entry name" value="HTH_TetR"/>
</dbReference>
<name>A0A919MBC6_9ACTN</name>
<dbReference type="PANTHER" id="PTHR30055:SF234">
    <property type="entry name" value="HTH-TYPE TRANSCRIPTIONAL REGULATOR BETI"/>
    <property type="match status" value="1"/>
</dbReference>
<dbReference type="SUPFAM" id="SSF48498">
    <property type="entry name" value="Tetracyclin repressor-like, C-terminal domain"/>
    <property type="match status" value="1"/>
</dbReference>